<proteinExistence type="predicted"/>
<sequence>MKDQDSARSNIRIALDSYCRRWPCKSQKYWNLGLECAMYYDAGVAAVYICTLETRIIKVHLSLV</sequence>
<dbReference type="EMBL" id="HG793150">
    <property type="protein sequence ID" value="CRL26287.1"/>
    <property type="molecule type" value="Genomic_DNA"/>
</dbReference>
<gene>
    <name evidence="1" type="ORF">PCAMFM013_S017g000270</name>
</gene>
<keyword evidence="2" id="KW-1185">Reference proteome</keyword>
<dbReference type="Proteomes" id="UP000053732">
    <property type="component" value="Unassembled WGS sequence"/>
</dbReference>
<protein>
    <submittedName>
        <fullName evidence="1">Str. FM013</fullName>
    </submittedName>
</protein>
<organism evidence="1 2">
    <name type="scientific">Penicillium camemberti (strain FM 013)</name>
    <dbReference type="NCBI Taxonomy" id="1429867"/>
    <lineage>
        <taxon>Eukaryota</taxon>
        <taxon>Fungi</taxon>
        <taxon>Dikarya</taxon>
        <taxon>Ascomycota</taxon>
        <taxon>Pezizomycotina</taxon>
        <taxon>Eurotiomycetes</taxon>
        <taxon>Eurotiomycetidae</taxon>
        <taxon>Eurotiales</taxon>
        <taxon>Aspergillaceae</taxon>
        <taxon>Penicillium</taxon>
    </lineage>
</organism>
<reference evidence="1 2" key="1">
    <citation type="journal article" date="2014" name="Nat. Commun.">
        <title>Multiple recent horizontal transfers of a large genomic region in cheese making fungi.</title>
        <authorList>
            <person name="Cheeseman K."/>
            <person name="Ropars J."/>
            <person name="Renault P."/>
            <person name="Dupont J."/>
            <person name="Gouzy J."/>
            <person name="Branca A."/>
            <person name="Abraham A.L."/>
            <person name="Ceppi M."/>
            <person name="Conseiller E."/>
            <person name="Debuchy R."/>
            <person name="Malagnac F."/>
            <person name="Goarin A."/>
            <person name="Silar P."/>
            <person name="Lacoste S."/>
            <person name="Sallet E."/>
            <person name="Bensimon A."/>
            <person name="Giraud T."/>
            <person name="Brygoo Y."/>
        </authorList>
    </citation>
    <scope>NUCLEOTIDE SEQUENCE [LARGE SCALE GENOMIC DNA]</scope>
    <source>
        <strain evidence="2">FM 013</strain>
    </source>
</reference>
<evidence type="ECO:0000313" key="1">
    <source>
        <dbReference type="EMBL" id="CRL26287.1"/>
    </source>
</evidence>
<name>A0A0G4PIQ7_PENC3</name>
<accession>A0A0G4PIQ7</accession>
<dbReference type="AlphaFoldDB" id="A0A0G4PIQ7"/>
<evidence type="ECO:0000313" key="2">
    <source>
        <dbReference type="Proteomes" id="UP000053732"/>
    </source>
</evidence>